<evidence type="ECO:0000313" key="1">
    <source>
        <dbReference type="EMBL" id="KAJ9067634.1"/>
    </source>
</evidence>
<keyword evidence="2" id="KW-1185">Reference proteome</keyword>
<name>A0ACC2SZE1_9FUNG</name>
<accession>A0ACC2SZE1</accession>
<sequence>MSNTLNYSGISNKKDACQMVAQMLEEDIHHFCRVSKEAKVALLYGLCQSDTGLLWSRLEIMVPSHSPATLFGEPVPGKNCYKTPAEDSAKDHHSVGGKKRPSKAQTCSPCNCPCSLEKAPEFLFVVMAQCLHLNLKHCIIQSSKRFHAVEDKDLVELLGDQFEELLVKTDNTEGVGQVCQSYILEFGLQVFSSWVGLLDSFPVLYLSLGAGNSDV</sequence>
<comment type="caution">
    <text evidence="1">The sequence shown here is derived from an EMBL/GenBank/DDBJ whole genome shotgun (WGS) entry which is preliminary data.</text>
</comment>
<proteinExistence type="predicted"/>
<gene>
    <name evidence="1" type="ORF">DSO57_1037138</name>
</gene>
<protein>
    <submittedName>
        <fullName evidence="1">Uncharacterized protein</fullName>
    </submittedName>
</protein>
<dbReference type="EMBL" id="QTSX02003936">
    <property type="protein sequence ID" value="KAJ9067634.1"/>
    <property type="molecule type" value="Genomic_DNA"/>
</dbReference>
<reference evidence="1" key="1">
    <citation type="submission" date="2022-04" db="EMBL/GenBank/DDBJ databases">
        <title>Genome of the entomopathogenic fungus Entomophthora muscae.</title>
        <authorList>
            <person name="Elya C."/>
            <person name="Lovett B.R."/>
            <person name="Lee E."/>
            <person name="Macias A.M."/>
            <person name="Hajek A.E."/>
            <person name="De Bivort B.L."/>
            <person name="Kasson M.T."/>
            <person name="De Fine Licht H.H."/>
            <person name="Stajich J.E."/>
        </authorList>
    </citation>
    <scope>NUCLEOTIDE SEQUENCE</scope>
    <source>
        <strain evidence="1">Berkeley</strain>
    </source>
</reference>
<dbReference type="Proteomes" id="UP001165960">
    <property type="component" value="Unassembled WGS sequence"/>
</dbReference>
<evidence type="ECO:0000313" key="2">
    <source>
        <dbReference type="Proteomes" id="UP001165960"/>
    </source>
</evidence>
<organism evidence="1 2">
    <name type="scientific">Entomophthora muscae</name>
    <dbReference type="NCBI Taxonomy" id="34485"/>
    <lineage>
        <taxon>Eukaryota</taxon>
        <taxon>Fungi</taxon>
        <taxon>Fungi incertae sedis</taxon>
        <taxon>Zoopagomycota</taxon>
        <taxon>Entomophthoromycotina</taxon>
        <taxon>Entomophthoromycetes</taxon>
        <taxon>Entomophthorales</taxon>
        <taxon>Entomophthoraceae</taxon>
        <taxon>Entomophthora</taxon>
    </lineage>
</organism>